<organism evidence="1 2">
    <name type="scientific">Uliginosibacterium silvisoli</name>
    <dbReference type="NCBI Taxonomy" id="3114758"/>
    <lineage>
        <taxon>Bacteria</taxon>
        <taxon>Pseudomonadati</taxon>
        <taxon>Pseudomonadota</taxon>
        <taxon>Betaproteobacteria</taxon>
        <taxon>Rhodocyclales</taxon>
        <taxon>Zoogloeaceae</taxon>
        <taxon>Uliginosibacterium</taxon>
    </lineage>
</organism>
<evidence type="ECO:0008006" key="3">
    <source>
        <dbReference type="Google" id="ProtNLM"/>
    </source>
</evidence>
<accession>A0ABU6K5R7</accession>
<dbReference type="Gene3D" id="3.40.50.2000">
    <property type="entry name" value="Glycogen Phosphorylase B"/>
    <property type="match status" value="1"/>
</dbReference>
<evidence type="ECO:0000313" key="1">
    <source>
        <dbReference type="EMBL" id="MEC5386570.1"/>
    </source>
</evidence>
<gene>
    <name evidence="1" type="ORF">VVD49_12610</name>
</gene>
<dbReference type="SUPFAM" id="SSF53756">
    <property type="entry name" value="UDP-Glycosyltransferase/glycogen phosphorylase"/>
    <property type="match status" value="1"/>
</dbReference>
<sequence>MIVPTGTIFDYDAIFQQAAALLKEARFEETEALLRPVLAGGSGPIPLWKQFVYAIRPQGKFDESRQILEMVVQTTPGDMGARFDLSEILLLQGEFTRGWREYRFRYKLDHTLMIERHMQKPRWEGQLISGKTLLIHDEQGFGDTFQFLRLAAWARERSGARVILEVNAESRALARRCAGYDEIIARGTIPPAFDFHCELMSLPMALGLQLSDLPVSTGYLSADPARVEKWRARLASLPRPLVGLVWAGRPAHGNDARRSMTLADFAPLAQDGITFVALQKGPAAAQSANPPPGMALVSLSDEIHDFDDTAAIMTLLDTLVSVDSSPVHLAGALGCPAWVLLPFLPDWRWLLQREDTPWYPSVRLFRQQTRGEWGPVMQSVAAALGKLRDGVT</sequence>
<name>A0ABU6K5R7_9RHOO</name>
<comment type="caution">
    <text evidence="1">The sequence shown here is derived from an EMBL/GenBank/DDBJ whole genome shotgun (WGS) entry which is preliminary data.</text>
</comment>
<proteinExistence type="predicted"/>
<keyword evidence="2" id="KW-1185">Reference proteome</keyword>
<dbReference type="InterPro" id="IPR011990">
    <property type="entry name" value="TPR-like_helical_dom_sf"/>
</dbReference>
<dbReference type="Proteomes" id="UP001331561">
    <property type="component" value="Unassembled WGS sequence"/>
</dbReference>
<dbReference type="EMBL" id="JAYXHS010000002">
    <property type="protein sequence ID" value="MEC5386570.1"/>
    <property type="molecule type" value="Genomic_DNA"/>
</dbReference>
<protein>
    <recommendedName>
        <fullName evidence="3">Glycosyl transferase family 8</fullName>
    </recommendedName>
</protein>
<reference evidence="1 2" key="1">
    <citation type="submission" date="2024-01" db="EMBL/GenBank/DDBJ databases">
        <title>Uliginosibacterium soil sp. nov.</title>
        <authorList>
            <person name="Lv Y."/>
        </authorList>
    </citation>
    <scope>NUCLEOTIDE SEQUENCE [LARGE SCALE GENOMIC DNA]</scope>
    <source>
        <strain evidence="1 2">H3</strain>
    </source>
</reference>
<dbReference type="SUPFAM" id="SSF48452">
    <property type="entry name" value="TPR-like"/>
    <property type="match status" value="1"/>
</dbReference>
<dbReference type="RefSeq" id="WP_327599530.1">
    <property type="nucleotide sequence ID" value="NZ_JAYXHS010000002.1"/>
</dbReference>
<evidence type="ECO:0000313" key="2">
    <source>
        <dbReference type="Proteomes" id="UP001331561"/>
    </source>
</evidence>